<gene>
    <name evidence="2" type="ORF">EGYM00392_LOCUS11204</name>
</gene>
<dbReference type="SUPFAM" id="SSF56219">
    <property type="entry name" value="DNase I-like"/>
    <property type="match status" value="1"/>
</dbReference>
<evidence type="ECO:0000256" key="1">
    <source>
        <dbReference type="SAM" id="MobiDB-lite"/>
    </source>
</evidence>
<organism evidence="2">
    <name type="scientific">Eutreptiella gymnastica</name>
    <dbReference type="NCBI Taxonomy" id="73025"/>
    <lineage>
        <taxon>Eukaryota</taxon>
        <taxon>Discoba</taxon>
        <taxon>Euglenozoa</taxon>
        <taxon>Euglenida</taxon>
        <taxon>Spirocuta</taxon>
        <taxon>Euglenophyceae</taxon>
        <taxon>Eutreptiales</taxon>
        <taxon>Eutreptiaceae</taxon>
        <taxon>Eutreptiella</taxon>
    </lineage>
</organism>
<accession>A0A7S1N644</accession>
<protein>
    <recommendedName>
        <fullName evidence="3">DNA-(apurinic or apyrimidinic site) endonuclease</fullName>
    </recommendedName>
</protein>
<feature type="compositionally biased region" description="Pro residues" evidence="1">
    <location>
        <begin position="10"/>
        <end position="19"/>
    </location>
</feature>
<reference evidence="2" key="1">
    <citation type="submission" date="2021-01" db="EMBL/GenBank/DDBJ databases">
        <authorList>
            <person name="Corre E."/>
            <person name="Pelletier E."/>
            <person name="Niang G."/>
            <person name="Scheremetjew M."/>
            <person name="Finn R."/>
            <person name="Kale V."/>
            <person name="Holt S."/>
            <person name="Cochrane G."/>
            <person name="Meng A."/>
            <person name="Brown T."/>
            <person name="Cohen L."/>
        </authorList>
    </citation>
    <scope>NUCLEOTIDE SEQUENCE</scope>
    <source>
        <strain evidence="2">NIES-381</strain>
    </source>
</reference>
<sequence>MSCSRTSSPHTPPDDPPTSPGTTQFGTMVINLNGRKTRQEEVARALLRAPRPPDFVICIETRTRKGAKTPPWDDYTVAAHNYQTRLPNRGIEVYKHKLTPCRVTVEMASKTGDALMVRIYTSNTNFGIVVPHAPHTQKVKRMGYYMYWLRFWARVRKCMDVNRIIMMGDVNSAYRTKDRHKERPDDILYRRMCQVLGLQDLSSVVELPENTWSCMQGGGSRIDTAAISEESAIHICDAT</sequence>
<name>A0A7S1N644_9EUGL</name>
<evidence type="ECO:0000313" key="2">
    <source>
        <dbReference type="EMBL" id="CAD9000131.1"/>
    </source>
</evidence>
<dbReference type="InterPro" id="IPR036691">
    <property type="entry name" value="Endo/exonu/phosph_ase_sf"/>
</dbReference>
<proteinExistence type="predicted"/>
<dbReference type="Gene3D" id="3.60.10.10">
    <property type="entry name" value="Endonuclease/exonuclease/phosphatase"/>
    <property type="match status" value="1"/>
</dbReference>
<dbReference type="AlphaFoldDB" id="A0A7S1N644"/>
<dbReference type="EMBL" id="HBGA01031088">
    <property type="protein sequence ID" value="CAD9000131.1"/>
    <property type="molecule type" value="Transcribed_RNA"/>
</dbReference>
<feature type="region of interest" description="Disordered" evidence="1">
    <location>
        <begin position="1"/>
        <end position="25"/>
    </location>
</feature>
<evidence type="ECO:0008006" key="3">
    <source>
        <dbReference type="Google" id="ProtNLM"/>
    </source>
</evidence>